<dbReference type="InterPro" id="IPR023210">
    <property type="entry name" value="NADP_OxRdtase_dom"/>
</dbReference>
<feature type="domain" description="NADP-dependent oxidoreductase" evidence="1">
    <location>
        <begin position="63"/>
        <end position="131"/>
    </location>
</feature>
<dbReference type="Proteomes" id="UP001159364">
    <property type="component" value="Unassembled WGS sequence"/>
</dbReference>
<dbReference type="InterPro" id="IPR020471">
    <property type="entry name" value="AKR"/>
</dbReference>
<dbReference type="Gene3D" id="3.20.20.100">
    <property type="entry name" value="NADP-dependent oxidoreductase domain"/>
    <property type="match status" value="1"/>
</dbReference>
<dbReference type="InterPro" id="IPR018170">
    <property type="entry name" value="Aldo/ket_reductase_CS"/>
</dbReference>
<dbReference type="AlphaFoldDB" id="A0AAV8S4V2"/>
<evidence type="ECO:0000313" key="3">
    <source>
        <dbReference type="Proteomes" id="UP001159364"/>
    </source>
</evidence>
<dbReference type="GO" id="GO:0016491">
    <property type="term" value="F:oxidoreductase activity"/>
    <property type="evidence" value="ECO:0007669"/>
    <property type="project" value="InterPro"/>
</dbReference>
<organism evidence="2 3">
    <name type="scientific">Erythroxylum novogranatense</name>
    <dbReference type="NCBI Taxonomy" id="1862640"/>
    <lineage>
        <taxon>Eukaryota</taxon>
        <taxon>Viridiplantae</taxon>
        <taxon>Streptophyta</taxon>
        <taxon>Embryophyta</taxon>
        <taxon>Tracheophyta</taxon>
        <taxon>Spermatophyta</taxon>
        <taxon>Magnoliopsida</taxon>
        <taxon>eudicotyledons</taxon>
        <taxon>Gunneridae</taxon>
        <taxon>Pentapetalae</taxon>
        <taxon>rosids</taxon>
        <taxon>fabids</taxon>
        <taxon>Malpighiales</taxon>
        <taxon>Erythroxylaceae</taxon>
        <taxon>Erythroxylum</taxon>
    </lineage>
</organism>
<dbReference type="SUPFAM" id="SSF51430">
    <property type="entry name" value="NAD(P)-linked oxidoreductase"/>
    <property type="match status" value="1"/>
</dbReference>
<gene>
    <name evidence="2" type="ORF">K2173_008907</name>
</gene>
<dbReference type="PRINTS" id="PR00069">
    <property type="entry name" value="ALDKETRDTASE"/>
</dbReference>
<comment type="caution">
    <text evidence="2">The sequence shown here is derived from an EMBL/GenBank/DDBJ whole genome shotgun (WGS) entry which is preliminary data.</text>
</comment>
<dbReference type="PANTHER" id="PTHR11732">
    <property type="entry name" value="ALDO/KETO REDUCTASE"/>
    <property type="match status" value="1"/>
</dbReference>
<sequence length="144" mass="15656">MASDILVFQLSNGVKIPSVGLGTWQAESDIVGAAVEFAIKIHRSVRMKKGSTGLNPENFVNPDIPGTWRALEALYDAGKARAIGVSNFSSKKLGDLLEQASVPPAMNQVECHSSWEQAKLRAFCKSKGVHLSVSRKKKNYELLS</sequence>
<keyword evidence="3" id="KW-1185">Reference proteome</keyword>
<protein>
    <recommendedName>
        <fullName evidence="1">NADP-dependent oxidoreductase domain-containing protein</fullName>
    </recommendedName>
</protein>
<proteinExistence type="predicted"/>
<dbReference type="InterPro" id="IPR036812">
    <property type="entry name" value="NAD(P)_OxRdtase_dom_sf"/>
</dbReference>
<evidence type="ECO:0000259" key="1">
    <source>
        <dbReference type="Pfam" id="PF00248"/>
    </source>
</evidence>
<accession>A0AAV8S4V2</accession>
<dbReference type="Pfam" id="PF00248">
    <property type="entry name" value="Aldo_ket_red"/>
    <property type="match status" value="1"/>
</dbReference>
<dbReference type="PROSITE" id="PS00062">
    <property type="entry name" value="ALDOKETO_REDUCTASE_2"/>
    <property type="match status" value="1"/>
</dbReference>
<reference evidence="2 3" key="1">
    <citation type="submission" date="2021-09" db="EMBL/GenBank/DDBJ databases">
        <title>Genomic insights and catalytic innovation underlie evolution of tropane alkaloids biosynthesis.</title>
        <authorList>
            <person name="Wang Y.-J."/>
            <person name="Tian T."/>
            <person name="Huang J.-P."/>
            <person name="Huang S.-X."/>
        </authorList>
    </citation>
    <scope>NUCLEOTIDE SEQUENCE [LARGE SCALE GENOMIC DNA]</scope>
    <source>
        <strain evidence="2">KIB-2018</strain>
        <tissue evidence="2">Leaf</tissue>
    </source>
</reference>
<evidence type="ECO:0000313" key="2">
    <source>
        <dbReference type="EMBL" id="KAJ8747108.1"/>
    </source>
</evidence>
<dbReference type="EMBL" id="JAIWQS010000238">
    <property type="protein sequence ID" value="KAJ8747108.1"/>
    <property type="molecule type" value="Genomic_DNA"/>
</dbReference>
<name>A0AAV8S4V2_9ROSI</name>